<dbReference type="Proteomes" id="UP000319210">
    <property type="component" value="Unassembled WGS sequence"/>
</dbReference>
<keyword evidence="2" id="KW-1185">Reference proteome</keyword>
<dbReference type="AlphaFoldDB" id="A0A4Y3QVQ7"/>
<proteinExistence type="predicted"/>
<evidence type="ECO:0000313" key="1">
    <source>
        <dbReference type="EMBL" id="GEB48683.1"/>
    </source>
</evidence>
<reference evidence="1 2" key="1">
    <citation type="submission" date="2019-06" db="EMBL/GenBank/DDBJ databases">
        <title>Whole genome shotgun sequence of Streptomyces cacaoi subsp. cacaoi NBRC 12748.</title>
        <authorList>
            <person name="Hosoyama A."/>
            <person name="Uohara A."/>
            <person name="Ohji S."/>
            <person name="Ichikawa N."/>
        </authorList>
    </citation>
    <scope>NUCLEOTIDE SEQUENCE [LARGE SCALE GENOMIC DNA]</scope>
    <source>
        <strain evidence="1 2">NBRC 12748</strain>
    </source>
</reference>
<gene>
    <name evidence="1" type="ORF">SCA03_12340</name>
</gene>
<dbReference type="RefSeq" id="WP_086817807.1">
    <property type="nucleotide sequence ID" value="NZ_BJMM01000004.1"/>
</dbReference>
<evidence type="ECO:0000313" key="2">
    <source>
        <dbReference type="Proteomes" id="UP000319210"/>
    </source>
</evidence>
<protein>
    <submittedName>
        <fullName evidence="1">Uncharacterized protein</fullName>
    </submittedName>
</protein>
<comment type="caution">
    <text evidence="1">The sequence shown here is derived from an EMBL/GenBank/DDBJ whole genome shotgun (WGS) entry which is preliminary data.</text>
</comment>
<dbReference type="EMBL" id="BJMM01000004">
    <property type="protein sequence ID" value="GEB48683.1"/>
    <property type="molecule type" value="Genomic_DNA"/>
</dbReference>
<sequence length="155" mass="17549">MIDVVSYLRTETGQFIEISHASQSPPDPRHVEGAIDLTINGVQILDRELWDDVDHLWAYICNMVSDFRHSDEVATYFPDQPIRFGFKQVGGGMLLVSLTYDDVRRVASVSESEFVATLQRAGTEFFTKMKELLPESDAVYDDALARLMGRIDSDQ</sequence>
<dbReference type="OrthoDB" id="2088102at2"/>
<name>A0A4Y3QVQ7_STRCI</name>
<accession>A0A4Y3QVQ7</accession>
<organism evidence="1 2">
    <name type="scientific">Streptomyces cacaoi</name>
    <dbReference type="NCBI Taxonomy" id="1898"/>
    <lineage>
        <taxon>Bacteria</taxon>
        <taxon>Bacillati</taxon>
        <taxon>Actinomycetota</taxon>
        <taxon>Actinomycetes</taxon>
        <taxon>Kitasatosporales</taxon>
        <taxon>Streptomycetaceae</taxon>
        <taxon>Streptomyces</taxon>
    </lineage>
</organism>